<dbReference type="STRING" id="764103.G7E9L8"/>
<dbReference type="PANTHER" id="PTHR43220:SF18">
    <property type="entry name" value="TRANSMEMBRANE PROTEIN 41B"/>
    <property type="match status" value="1"/>
</dbReference>
<feature type="transmembrane region" description="Helical" evidence="7">
    <location>
        <begin position="232"/>
        <end position="256"/>
    </location>
</feature>
<reference evidence="9 10" key="1">
    <citation type="journal article" date="2011" name="J. Gen. Appl. Microbiol.">
        <title>Draft genome sequencing of the enigmatic basidiomycete Mixia osmundae.</title>
        <authorList>
            <person name="Nishida H."/>
            <person name="Nagatsuka Y."/>
            <person name="Sugiyama J."/>
        </authorList>
    </citation>
    <scope>NUCLEOTIDE SEQUENCE [LARGE SCALE GENOMIC DNA]</scope>
    <source>
        <strain evidence="10">CBS 9802 / IAM 14324 / JCM 22182 / KY 12970</strain>
    </source>
</reference>
<evidence type="ECO:0000256" key="5">
    <source>
        <dbReference type="ARBA" id="ARBA00025797"/>
    </source>
</evidence>
<feature type="compositionally biased region" description="Basic and acidic residues" evidence="6">
    <location>
        <begin position="462"/>
        <end position="473"/>
    </location>
</feature>
<feature type="transmembrane region" description="Helical" evidence="7">
    <location>
        <begin position="262"/>
        <end position="294"/>
    </location>
</feature>
<dbReference type="InterPro" id="IPR032816">
    <property type="entry name" value="VTT_dom"/>
</dbReference>
<feature type="transmembrane region" description="Helical" evidence="7">
    <location>
        <begin position="382"/>
        <end position="404"/>
    </location>
</feature>
<evidence type="ECO:0000259" key="8">
    <source>
        <dbReference type="Pfam" id="PF09335"/>
    </source>
</evidence>
<evidence type="ECO:0000256" key="2">
    <source>
        <dbReference type="ARBA" id="ARBA00022692"/>
    </source>
</evidence>
<dbReference type="EMBL" id="BABT02000220">
    <property type="protein sequence ID" value="GAA99337.1"/>
    <property type="molecule type" value="Genomic_DNA"/>
</dbReference>
<evidence type="ECO:0000256" key="7">
    <source>
        <dbReference type="SAM" id="Phobius"/>
    </source>
</evidence>
<comment type="similarity">
    <text evidence="5">Belongs to the TMEM41 family.</text>
</comment>
<feature type="region of interest" description="Disordered" evidence="6">
    <location>
        <begin position="1"/>
        <end position="25"/>
    </location>
</feature>
<dbReference type="InterPro" id="IPR045014">
    <property type="entry name" value="TM41A/B"/>
</dbReference>
<proteinExistence type="inferred from homology"/>
<feature type="domain" description="VTT" evidence="8">
    <location>
        <begin position="249"/>
        <end position="369"/>
    </location>
</feature>
<evidence type="ECO:0000256" key="1">
    <source>
        <dbReference type="ARBA" id="ARBA00004141"/>
    </source>
</evidence>
<keyword evidence="10" id="KW-1185">Reference proteome</keyword>
<feature type="compositionally biased region" description="Acidic residues" evidence="6">
    <location>
        <begin position="474"/>
        <end position="484"/>
    </location>
</feature>
<feature type="compositionally biased region" description="Basic and acidic residues" evidence="6">
    <location>
        <begin position="445"/>
        <end position="454"/>
    </location>
</feature>
<sequence length="495" mass="54498">MSPAMSIPATPNVLAGTRSTSQDNLGTSAHTLRTLRAASSFETAPTSPSPYATSTEASPLMWRSNMTAPHSHHRSSQSNDGLAPGLQLSFDATRSRTTTAQSWEEYDEDEVDADLTTPNRRSRTVIEIEHSPESTSAPALPNIRQRHRSEYPLGFWGSCQYQRDSRPLIWAAIKAALIFGLALGGLVALLRASLPPLDPEDAPRVKIPKSFDDLKDLNEVLQIYKVRNHTRVLISFIFVYLFLQTFSLPGSMYLSILSGAMYGLWALPLVCLCISTGASLCYLFSAALGPALLLTSKKWQDRVIQWRDIIKNQGSNLISYLIVLRIAPLPPHSVINVVLPHVGVGLPMFWISTFLGVMGVSFIHVQIGTTLETMTSPADFHLISWTNFFGLAGIVAAVLVPVVLRRLWRTELEDAAQDPSDRIALPDSPESAISSLRPRAALEATTRDKSKDGNNRPVLFDEPDKSHDSSKEESSEDEAEEESDALLPRTRSRPS</sequence>
<organism evidence="9 10">
    <name type="scientific">Mixia osmundae (strain CBS 9802 / IAM 14324 / JCM 22182 / KY 12970)</name>
    <dbReference type="NCBI Taxonomy" id="764103"/>
    <lineage>
        <taxon>Eukaryota</taxon>
        <taxon>Fungi</taxon>
        <taxon>Dikarya</taxon>
        <taxon>Basidiomycota</taxon>
        <taxon>Pucciniomycotina</taxon>
        <taxon>Mixiomycetes</taxon>
        <taxon>Mixiales</taxon>
        <taxon>Mixiaceae</taxon>
        <taxon>Mixia</taxon>
    </lineage>
</organism>
<dbReference type="RefSeq" id="XP_014568575.1">
    <property type="nucleotide sequence ID" value="XM_014713089.1"/>
</dbReference>
<dbReference type="AlphaFoldDB" id="G7E9L8"/>
<dbReference type="eggNOG" id="KOG3140">
    <property type="taxonomic scope" value="Eukaryota"/>
</dbReference>
<evidence type="ECO:0000313" key="9">
    <source>
        <dbReference type="EMBL" id="GAA99337.1"/>
    </source>
</evidence>
<comment type="caution">
    <text evidence="9">The sequence shown here is derived from an EMBL/GenBank/DDBJ whole genome shotgun (WGS) entry which is preliminary data.</text>
</comment>
<keyword evidence="2 7" id="KW-0812">Transmembrane</keyword>
<dbReference type="GO" id="GO:0000045">
    <property type="term" value="P:autophagosome assembly"/>
    <property type="evidence" value="ECO:0007669"/>
    <property type="project" value="TreeGrafter"/>
</dbReference>
<name>G7E9L8_MIXOS</name>
<dbReference type="GO" id="GO:0005789">
    <property type="term" value="C:endoplasmic reticulum membrane"/>
    <property type="evidence" value="ECO:0007669"/>
    <property type="project" value="TreeGrafter"/>
</dbReference>
<keyword evidence="3 7" id="KW-1133">Transmembrane helix</keyword>
<dbReference type="PANTHER" id="PTHR43220">
    <property type="match status" value="1"/>
</dbReference>
<dbReference type="Proteomes" id="UP000009131">
    <property type="component" value="Unassembled WGS sequence"/>
</dbReference>
<reference evidence="9 10" key="2">
    <citation type="journal article" date="2012" name="Open Biol.">
        <title>Characteristics of nucleosomes and linker DNA regions on the genome of the basidiomycete Mixia osmundae revealed by mono- and dinucleosome mapping.</title>
        <authorList>
            <person name="Nishida H."/>
            <person name="Kondo S."/>
            <person name="Matsumoto T."/>
            <person name="Suzuki Y."/>
            <person name="Yoshikawa H."/>
            <person name="Taylor T.D."/>
            <person name="Sugiyama J."/>
        </authorList>
    </citation>
    <scope>NUCLEOTIDE SEQUENCE [LARGE SCALE GENOMIC DNA]</scope>
    <source>
        <strain evidence="10">CBS 9802 / IAM 14324 / JCM 22182 / KY 12970</strain>
    </source>
</reference>
<dbReference type="HOGENOM" id="CLU_551037_0_0_1"/>
<evidence type="ECO:0000256" key="4">
    <source>
        <dbReference type="ARBA" id="ARBA00023136"/>
    </source>
</evidence>
<dbReference type="InParanoid" id="G7E9L8"/>
<protein>
    <recommendedName>
        <fullName evidence="8">VTT domain-containing protein</fullName>
    </recommendedName>
</protein>
<keyword evidence="4 7" id="KW-0472">Membrane</keyword>
<evidence type="ECO:0000313" key="10">
    <source>
        <dbReference type="Proteomes" id="UP000009131"/>
    </source>
</evidence>
<feature type="region of interest" description="Disordered" evidence="6">
    <location>
        <begin position="419"/>
        <end position="495"/>
    </location>
</feature>
<feature type="transmembrane region" description="Helical" evidence="7">
    <location>
        <begin position="168"/>
        <end position="190"/>
    </location>
</feature>
<evidence type="ECO:0000256" key="6">
    <source>
        <dbReference type="SAM" id="MobiDB-lite"/>
    </source>
</evidence>
<feature type="transmembrane region" description="Helical" evidence="7">
    <location>
        <begin position="348"/>
        <end position="367"/>
    </location>
</feature>
<evidence type="ECO:0000256" key="3">
    <source>
        <dbReference type="ARBA" id="ARBA00022989"/>
    </source>
</evidence>
<dbReference type="OrthoDB" id="3364966at2759"/>
<feature type="region of interest" description="Disordered" evidence="6">
    <location>
        <begin position="66"/>
        <end position="86"/>
    </location>
</feature>
<gene>
    <name evidence="9" type="primary">Mo06032</name>
    <name evidence="9" type="ORF">E5Q_06032</name>
</gene>
<comment type="subcellular location">
    <subcellularLocation>
        <location evidence="1">Membrane</location>
        <topology evidence="1">Multi-pass membrane protein</topology>
    </subcellularLocation>
</comment>
<accession>G7E9L8</accession>
<dbReference type="Pfam" id="PF09335">
    <property type="entry name" value="VTT_dom"/>
    <property type="match status" value="1"/>
</dbReference>